<dbReference type="AlphaFoldDB" id="A0A162YSS9"/>
<accession>A0A162YSS9</accession>
<keyword evidence="2" id="KW-1185">Reference proteome</keyword>
<protein>
    <submittedName>
        <fullName evidence="1">Uncharacterized protein</fullName>
    </submittedName>
</protein>
<proteinExistence type="predicted"/>
<dbReference type="Gene3D" id="3.90.75.20">
    <property type="match status" value="2"/>
</dbReference>
<dbReference type="Proteomes" id="UP000077051">
    <property type="component" value="Unassembled WGS sequence"/>
</dbReference>
<dbReference type="OrthoDB" id="2445703at2759"/>
<dbReference type="VEuPathDB" id="FungiDB:MUCCIDRAFT_113861"/>
<dbReference type="InterPro" id="IPR044925">
    <property type="entry name" value="His-Me_finger_sf"/>
</dbReference>
<sequence>MLRRSMFSVKRHTDGKLRKSSKVAITEYPLIQPPTNQIYLNTNVVLLYQEVWQTCRHGSAYLISNYGRMASVVGIVKPIFMSGAKELLFRLVLPSEKWAIRTVEKMVFDNYIIPAEQPLYPEDTMIYILHENRDPLDNCAVNLQEATYDEYYAHMEYGMSSQLVQTRDIRVHQEEFMRNPYRCIPKQGWHTVDTEGVVKASKKVGSSMRDSVMVQARYKGKGLVVELFKMIDGKQRESRLRITVAELVLQAFVGFPESDKQHIIYQDGDRFNPKLSNLLYATEEEYVNHHINMMKKKYPEEAFTRVNSSICGDKHIYLMSSKGRCYNVDLDQEIHGYKYGDQTDNIMGLGGKAILLKNALWIIWRGEIPRGYSVQPTTRSTNIDIEFLQLVPLGFATEDHKRKLFEDKEKDVPEQGDLDDESWRPLDKAIYEMRQIQSSTRVMVSNNAGRVKVDGIVQKPYRHQGYEVLRIDEVDYSVHRMVAITWVPNTDMKKYIFVNHKSKERNDNRAANLEWVTPRENSTHGRGHPVLVTDTRNGNQYYYPSQRHAAEILSKSTTTIAEAVNKRSVLDGVLRLEPGNVYESVREMYANENVEGLPKLVEL</sequence>
<evidence type="ECO:0000313" key="2">
    <source>
        <dbReference type="Proteomes" id="UP000077051"/>
    </source>
</evidence>
<evidence type="ECO:0000313" key="1">
    <source>
        <dbReference type="EMBL" id="OAD00387.1"/>
    </source>
</evidence>
<name>A0A162YSS9_MUCCL</name>
<dbReference type="SUPFAM" id="SSF54060">
    <property type="entry name" value="His-Me finger endonucleases"/>
    <property type="match status" value="1"/>
</dbReference>
<comment type="caution">
    <text evidence="1">The sequence shown here is derived from an EMBL/GenBank/DDBJ whole genome shotgun (WGS) entry which is preliminary data.</text>
</comment>
<reference evidence="1 2" key="1">
    <citation type="submission" date="2015-06" db="EMBL/GenBank/DDBJ databases">
        <title>Expansion of signal transduction pathways in fungi by whole-genome duplication.</title>
        <authorList>
            <consortium name="DOE Joint Genome Institute"/>
            <person name="Corrochano L.M."/>
            <person name="Kuo A."/>
            <person name="Marcet-Houben M."/>
            <person name="Polaino S."/>
            <person name="Salamov A."/>
            <person name="Villalobos J.M."/>
            <person name="Alvarez M.I."/>
            <person name="Avalos J."/>
            <person name="Benito E.P."/>
            <person name="Benoit I."/>
            <person name="Burger G."/>
            <person name="Camino L.P."/>
            <person name="Canovas D."/>
            <person name="Cerda-Olmedo E."/>
            <person name="Cheng J.-F."/>
            <person name="Dominguez A."/>
            <person name="Elias M."/>
            <person name="Eslava A.P."/>
            <person name="Glaser F."/>
            <person name="Grimwood J."/>
            <person name="Gutierrez G."/>
            <person name="Heitman J."/>
            <person name="Henrissat B."/>
            <person name="Iturriaga E.A."/>
            <person name="Lang B.F."/>
            <person name="Lavin J.L."/>
            <person name="Lee S."/>
            <person name="Li W."/>
            <person name="Lindquist E."/>
            <person name="Lopez-Garcia S."/>
            <person name="Luque E.M."/>
            <person name="Marcos A.T."/>
            <person name="Martin J."/>
            <person name="Mccluskey K."/>
            <person name="Medina H.R."/>
            <person name="Miralles-Duran A."/>
            <person name="Miyazaki A."/>
            <person name="Munoz-Torres E."/>
            <person name="Oguiza J.A."/>
            <person name="Ohm R."/>
            <person name="Olmedo M."/>
            <person name="Orejas M."/>
            <person name="Ortiz-Castellanos L."/>
            <person name="Pisabarro A.G."/>
            <person name="Rodriguez-Romero J."/>
            <person name="Ruiz-Herrera J."/>
            <person name="Ruiz-Vazquez R."/>
            <person name="Sanz C."/>
            <person name="Schackwitz W."/>
            <person name="Schmutz J."/>
            <person name="Shahriari M."/>
            <person name="Shelest E."/>
            <person name="Silva-Franco F."/>
            <person name="Soanes D."/>
            <person name="Syed K."/>
            <person name="Tagua V.G."/>
            <person name="Talbot N.J."/>
            <person name="Thon M."/>
            <person name="De Vries R.P."/>
            <person name="Wiebenga A."/>
            <person name="Yadav J.S."/>
            <person name="Braun E.L."/>
            <person name="Baker S."/>
            <person name="Garre V."/>
            <person name="Horwitz B."/>
            <person name="Torres-Martinez S."/>
            <person name="Idnurm A."/>
            <person name="Herrera-Estrella A."/>
            <person name="Gabaldon T."/>
            <person name="Grigoriev I.V."/>
        </authorList>
    </citation>
    <scope>NUCLEOTIDE SEQUENCE [LARGE SCALE GENOMIC DNA]</scope>
    <source>
        <strain evidence="1 2">CBS 277.49</strain>
    </source>
</reference>
<gene>
    <name evidence="1" type="ORF">MUCCIDRAFT_113861</name>
</gene>
<organism evidence="1 2">
    <name type="scientific">Mucor lusitanicus CBS 277.49</name>
    <dbReference type="NCBI Taxonomy" id="747725"/>
    <lineage>
        <taxon>Eukaryota</taxon>
        <taxon>Fungi</taxon>
        <taxon>Fungi incertae sedis</taxon>
        <taxon>Mucoromycota</taxon>
        <taxon>Mucoromycotina</taxon>
        <taxon>Mucoromycetes</taxon>
        <taxon>Mucorales</taxon>
        <taxon>Mucorineae</taxon>
        <taxon>Mucoraceae</taxon>
        <taxon>Mucor</taxon>
    </lineage>
</organism>
<dbReference type="EMBL" id="AMYB01000007">
    <property type="protein sequence ID" value="OAD00387.1"/>
    <property type="molecule type" value="Genomic_DNA"/>
</dbReference>